<dbReference type="SMART" id="SM00150">
    <property type="entry name" value="SPEC"/>
    <property type="match status" value="26"/>
</dbReference>
<dbReference type="RefSeq" id="XP_002117874.1">
    <property type="nucleotide sequence ID" value="XM_002117838.1"/>
</dbReference>
<evidence type="ECO:0000313" key="14">
    <source>
        <dbReference type="EMBL" id="EDV19636.1"/>
    </source>
</evidence>
<dbReference type="InterPro" id="IPR036028">
    <property type="entry name" value="SH3-like_dom_sf"/>
</dbReference>
<feature type="coiled-coil region" evidence="10">
    <location>
        <begin position="3110"/>
        <end position="3144"/>
    </location>
</feature>
<keyword evidence="5" id="KW-0344">Guanine-nucleotide releasing factor</keyword>
<sequence length="3527" mass="415508">FGSSRIQELQQERINIQKKTFTKWMNSFLEQTPFKIGDLFEDLGDGKALHRLLEDITGNSLGRMNSGRLRVQKMENVSKVLSYIRTMVKLESIGAEDIVDGNPRLVLGLIWTIILRFQIQEVQLDDESAEQRSAKEALLLWCQRNTTGYPGVNVKNFTSSWSNGLAFNALIHHFRPDLIDFRSLPPEKHLDNLENAFRVAEKDLGIHPLLDPEDVDVVRPDEKSIMTYLIAYYQYFAKMRTEKTGGKRIGKIIGLIMEVEKMVKDYYMSIDDLLKWISKTIETLSERNFPNTIERIKKEMIKFNQYRTTEKPPKLSERSNLEVLFFNIQTKLRANNQKVFTPNEGKFISDINRAWEKLEKVEHGREIALRQEMQRLEHLENLAAKFGKKIGLHEDWLSDMDILLDESLQYNDKRSVEISIQRQEAIENDIQGREDRFMRLFSLADELVNGNYHGADDIRQKTEKLQTRWHDILAKLRPRQLIADALKELLVLYREIESATFELEDLDKRLSTKESNQSSLNVEALLERHNLIEKELETLRERIDKTSHKIQNYIRSGNPEYTKLRDKHTQLVRLYNTITDLCLRKRETLSEFLEFRSYRRSAEAELGWLKEKEQDFRTASLAKDLSNVPRMQKKQELLVSEMHARRPMFEKTMDDAEKASKLNNIDAEKLKDIISEARSKWQTLSRLSQERLKYLIDIGQLQQYLADCDDAESWINGKLPLVSNTDYGRDESNTETLLQNLSMVRNDVDNFDEDMQRLSNLCRSVIEMLEGLPSTPVQQQQQQQQQQMKQEHIPIQTLDDIDPEESSDGKEMLTEIEVPQVRALYPFEGKSMTMARDEVLLLMDKSHPDWWIVKNDEGRVGYAPANYIKEIAPRVLYHVSKDPKSSKKLRKEAKKELNSKPQQITAAVDLSLLPSINDIREKQRHLQGLYQQLRSLTGQRYDRLTFTHYYHGFKRDCDDIEDWINQQITTLSNPIYQSNLDHLSHLEKAFEQLERQLPSKQAQLKTIQDAGKDIIISKKYRQFDDEIVKSIDHVNQRWQVLLALKNQTGKNIQNLIGVRNVIQQCDELKLWLDQKQSDLTQDQDDPDQAYSPNETKKYHHQHLDLQKDIARGQRDMDHLSKLIQELAIEEPQLQQQVQSKWSELNSIWDQMQQQSTAKIGTLDYEFRLEQFMRQSSDLLEWAANMESNIDISHTMIDSVRQAEEFLEQNKENEATVVLHRENYTELIALGQSLKAEHPSHREQLNSRLEQLAASQDHLNTCWHDYCKYLSNCLDWQLLNRDYQQISKKYDAMEKLLTQYTDTSCPSNFDTIKRRYNEIEGPLKMQDDRLTSFNNIAQALLLRGHPQDEVITIYQRRIIERREQIWNLYDQLYDKLVVIEEIASYVKEVDEIIDWVSDKIHLLGQDDFYRDPSHTQSKLSKHENLEAEINANQDHVDDIVHYGQQLVKKYHDHGLEAKLSIDLLTEKWSELIQQTELRRRRLEQNSQLQSFNTNMKDIDDKITHIEHFSQYDVDGKDIVAIRHLYQKYKEYELQLGMINKTLQNINERCQEFVQDENYLAYKCMQKCQRLIQRYELLSQQIVQRKLRIEATALFHQFNQEIHDESTWIEDRLRNLPSLIVVTDIDGVIASQKRLNLLQLELTGHQEIIDQIIHGGDTLQNRSSMMKIKIQPLRNTLLTLLGKLKTTIQDKKKYLDIEYEVLQYLSKAEELEATMQDKLNLIHNLDHYQSEDTANRSLLLQQSIASDSDQYSKQIKALQKECQQIVQLDENKKDITTRKQSQLQDKLRQLKVSNVQLKSRLTSYLKCIYFIHQADELLAFIHNKMKLASSTDYGRNIDHVDDLWHGYEILRQEFDLKVKTYSDLKDLSDALIHEESPIQDQVKTARVSVMQSWTVLREEIKKRGENLESAATTHRLYMDLTDIQHQIDSKRAVLRQDVGRNLNAVLSLLRQHELFLNSVQALEDKVKVTVFKVDRMHFPHLSLLISKINQRAHDVQAQLKTLKLACDDYATRLNVSEQHYRCMNSVKDLASWAVSLNEVITSETTPQSRQELMVQVSSHEANGLEVRSKDSLIEEVLSQGQLLVNSQGRPAMDLYNALSLLRENSDLLKTNWSNRKQRLEQLHKYFLFEQSSQQIVHDLNDIQGKLKQQFQTLDELQQVDHRIKEVIQQLNQLNEIKDRIGRLSDSIQLMKDGRLSHKMTDNINHDIKPKYHDVYNHANDKLKEAKCQHAYLDFTQRVEEVRWRLVEKDECIHEICQYYLDTPSIEIRQNHLFQSLLLPCEKEKIEVIRHGQKLLDTGHPLNQEIHKQIGKLQDKWHQLKSSDKKLQHCLIQSKEMAIFNKDAQFELLWIEERLTIYKHPSLGHDLPQNQLIQRQLNEKEEEYRQNELYLKSIVAYGQKLIDHQHPSQDLIQVKRDQLNYQWSLLQQSIVQFKLLLKQAGQYFSFVIDANVIIQALDKMIEVLQNQDLGSAADTTQTYIATYRRLEGEITILQPRVIDFDQLATAMLTSCPPYQEQIHAKYDEVMIKWTQINQLSDQRKAGLDDQQLYHQFKFEEKYCSSYMDDIDRNMNAPELPQTLEDSENAIMIHNAQVNDLDKCADSLKKLDEMYQQNSHRPQAYEMKDTIQELFQRHDNLTHAWEMRDKLLDQNRNLHIFMQRADEIEQNFNRLDEHYLTDDMVEDSIDHVDLLQKELNEVDKNIEEYDQDRIALEKFALTLIQSGHYDKETILKRLNSLLTIKNRINSIYLSRRTELEQLQEVKEFFATCEELLLWINEKISIINDASFSVPTNLPLKLEKRQTVEKEVAERRDDVDILINHGSNLLWKSKHVGQSIAARLNEIDDRWHYLVDTIDKLRGLLISSFNGQQLLSQCEDMINWIKEVESELNSNQYGHDVSSTTELLDRHHQIENQLQNNHNQVVVLLDKIGQSLQTEHLLEDSLKNCQQVLAESFEPLEEIAEYRGAVLEEYLRIHRFIYSCDKEVLWMKEKEPLVNSTFYGKELNEVRKLLHKHEELQAQMNEHDVLIDAVIRFSSELTFHYCGDQYSLEGSDRSCQELMDRWSDFKYKSSKRRENLQTNVEIQVLIFSMNEIETTLGDMKAEVLSADLGVNEQMSQVLMQNLEILQQKLDNYHERLTNIESEINKFDEQELPELSTMKRKYASLAKLYTEVFDLARKRHDHLNRVLQAHQVSKEVDKLYNFLKEKELSPVLHDPCRDLDHVENIRQKLNEFYDVLEDCRNQVENFYESMQLLQRLNHPESHNRVLQDQLVKADDQLHHLYELAERRKQAWILTILSYHLHTYYHDVDEIIHWSQETEKNLNVDEKNAESVNLALLRNKHEQLKEDLANSVNLQVETVFSEKQYLMQTFPDEANHISDKHKQLSIIWSHLLENISTMDGKIEQIEHYQEFSREYKDICSWINRMMRYLSPDLSKSWTSLEDTGKGKRTLENDISEYHDRYIQWIEFGEALLDSGHFASNAIRDRMAHVNELWSNLQQEWLLHKKDLDQSVRDQVCNLGLLSLTSDLITIRQRT</sequence>
<evidence type="ECO:0000256" key="9">
    <source>
        <dbReference type="PROSITE-ProRule" id="PRU00192"/>
    </source>
</evidence>
<dbReference type="eggNOG" id="KOG0517">
    <property type="taxonomic scope" value="Eukaryota"/>
</dbReference>
<dbReference type="FunFam" id="1.10.418.10:FF:000089">
    <property type="entry name" value="Spectrin beta chain"/>
    <property type="match status" value="1"/>
</dbReference>
<dbReference type="InterPro" id="IPR036872">
    <property type="entry name" value="CH_dom_sf"/>
</dbReference>
<reference evidence="14 15" key="1">
    <citation type="journal article" date="2008" name="Nature">
        <title>The Trichoplax genome and the nature of placozoans.</title>
        <authorList>
            <person name="Srivastava M."/>
            <person name="Begovic E."/>
            <person name="Chapman J."/>
            <person name="Putnam N.H."/>
            <person name="Hellsten U."/>
            <person name="Kawashima T."/>
            <person name="Kuo A."/>
            <person name="Mitros T."/>
            <person name="Salamov A."/>
            <person name="Carpenter M.L."/>
            <person name="Signorovitch A.Y."/>
            <person name="Moreno M.A."/>
            <person name="Kamm K."/>
            <person name="Grimwood J."/>
            <person name="Schmutz J."/>
            <person name="Shapiro H."/>
            <person name="Grigoriev I.V."/>
            <person name="Buss L.W."/>
            <person name="Schierwater B."/>
            <person name="Dellaporta S.L."/>
            <person name="Rokhsar D.S."/>
        </authorList>
    </citation>
    <scope>NUCLEOTIDE SEQUENCE [LARGE SCALE GENOMIC DNA]</scope>
    <source>
        <strain evidence="14 15">Grell-BS-1999</strain>
    </source>
</reference>
<dbReference type="PROSITE" id="PS50021">
    <property type="entry name" value="CH"/>
    <property type="match status" value="2"/>
</dbReference>
<evidence type="ECO:0000256" key="2">
    <source>
        <dbReference type="ARBA" id="ARBA00022443"/>
    </source>
</evidence>
<evidence type="ECO:0000256" key="7">
    <source>
        <dbReference type="ARBA" id="ARBA00022737"/>
    </source>
</evidence>
<feature type="region of interest" description="Disordered" evidence="11">
    <location>
        <begin position="778"/>
        <end position="807"/>
    </location>
</feature>
<evidence type="ECO:0000256" key="11">
    <source>
        <dbReference type="SAM" id="MobiDB-lite"/>
    </source>
</evidence>
<dbReference type="OMA" id="IDQHKNI"/>
<dbReference type="CDD" id="cd00176">
    <property type="entry name" value="SPEC"/>
    <property type="match status" value="18"/>
</dbReference>
<evidence type="ECO:0008006" key="16">
    <source>
        <dbReference type="Google" id="ProtNLM"/>
    </source>
</evidence>
<keyword evidence="15" id="KW-1185">Reference proteome</keyword>
<dbReference type="OrthoDB" id="18853at2759"/>
<dbReference type="GO" id="GO:0042995">
    <property type="term" value="C:cell projection"/>
    <property type="evidence" value="ECO:0000318"/>
    <property type="project" value="GO_Central"/>
</dbReference>
<dbReference type="SUPFAM" id="SSF46966">
    <property type="entry name" value="Spectrin repeat"/>
    <property type="match status" value="24"/>
</dbReference>
<dbReference type="InterPro" id="IPR001589">
    <property type="entry name" value="Actinin_actin-bd_CS"/>
</dbReference>
<dbReference type="SUPFAM" id="SSF50044">
    <property type="entry name" value="SH3-domain"/>
    <property type="match status" value="1"/>
</dbReference>
<feature type="domain" description="SH3" evidence="12">
    <location>
        <begin position="816"/>
        <end position="873"/>
    </location>
</feature>
<dbReference type="Gene3D" id="1.20.58.60">
    <property type="match status" value="18"/>
</dbReference>
<dbReference type="KEGG" id="tad:TRIADDRAFT_33212"/>
<keyword evidence="6" id="KW-0493">Microtubule</keyword>
<feature type="coiled-coil region" evidence="10">
    <location>
        <begin position="3216"/>
        <end position="3250"/>
    </location>
</feature>
<feature type="coiled-coil region" evidence="10">
    <location>
        <begin position="1746"/>
        <end position="1798"/>
    </location>
</feature>
<feature type="domain" description="Calponin-homology (CH)" evidence="13">
    <location>
        <begin position="132"/>
        <end position="237"/>
    </location>
</feature>
<accession>B3SCB9</accession>
<dbReference type="PROSITE" id="PS00020">
    <property type="entry name" value="ACTININ_2"/>
    <property type="match status" value="1"/>
</dbReference>
<evidence type="ECO:0000256" key="1">
    <source>
        <dbReference type="ARBA" id="ARBA00004496"/>
    </source>
</evidence>
<dbReference type="HOGENOM" id="CLU_224751_0_0_1"/>
<keyword evidence="10" id="KW-0175">Coiled coil</keyword>
<dbReference type="GO" id="GO:0030054">
    <property type="term" value="C:cell junction"/>
    <property type="evidence" value="ECO:0000318"/>
    <property type="project" value="GO_Central"/>
</dbReference>
<dbReference type="PANTHER" id="PTHR11915">
    <property type="entry name" value="SPECTRIN/FILAMIN RELATED CYTOSKELETAL PROTEIN"/>
    <property type="match status" value="1"/>
</dbReference>
<feature type="domain" description="Calponin-homology (CH)" evidence="13">
    <location>
        <begin position="15"/>
        <end position="118"/>
    </location>
</feature>
<dbReference type="Pfam" id="PF14604">
    <property type="entry name" value="SH3_9"/>
    <property type="match status" value="1"/>
</dbReference>
<comment type="subcellular location">
    <subcellularLocation>
        <location evidence="1">Cytoplasm</location>
    </subcellularLocation>
</comment>
<dbReference type="SMART" id="SM00326">
    <property type="entry name" value="SH3"/>
    <property type="match status" value="1"/>
</dbReference>
<dbReference type="PROSITE" id="PS00019">
    <property type="entry name" value="ACTININ_1"/>
    <property type="match status" value="1"/>
</dbReference>
<dbReference type="EMBL" id="DS985269">
    <property type="protein sequence ID" value="EDV19636.1"/>
    <property type="molecule type" value="Genomic_DNA"/>
</dbReference>
<evidence type="ECO:0000259" key="12">
    <source>
        <dbReference type="PROSITE" id="PS50002"/>
    </source>
</evidence>
<dbReference type="Gene3D" id="2.30.30.40">
    <property type="entry name" value="SH3 Domains"/>
    <property type="match status" value="1"/>
</dbReference>
<dbReference type="STRING" id="10228.B3SCB9"/>
<dbReference type="SMART" id="SM00033">
    <property type="entry name" value="CH"/>
    <property type="match status" value="2"/>
</dbReference>
<feature type="coiled-coil region" evidence="10">
    <location>
        <begin position="983"/>
        <end position="1010"/>
    </location>
</feature>
<dbReference type="InterPro" id="IPR001715">
    <property type="entry name" value="CH_dom"/>
</dbReference>
<dbReference type="Pfam" id="PF00435">
    <property type="entry name" value="Spectrin"/>
    <property type="match status" value="19"/>
</dbReference>
<protein>
    <recommendedName>
        <fullName evidence="16">Spectrin beta chain</fullName>
    </recommendedName>
</protein>
<evidence type="ECO:0000313" key="15">
    <source>
        <dbReference type="Proteomes" id="UP000009022"/>
    </source>
</evidence>
<dbReference type="InterPro" id="IPR001452">
    <property type="entry name" value="SH3_domain"/>
</dbReference>
<keyword evidence="7" id="KW-0677">Repeat</keyword>
<dbReference type="SUPFAM" id="SSF47576">
    <property type="entry name" value="Calponin-homology domain, CH-domain"/>
    <property type="match status" value="1"/>
</dbReference>
<dbReference type="Pfam" id="PF00307">
    <property type="entry name" value="CH"/>
    <property type="match status" value="2"/>
</dbReference>
<dbReference type="PhylomeDB" id="B3SCB9"/>
<dbReference type="GO" id="GO:0005886">
    <property type="term" value="C:plasma membrane"/>
    <property type="evidence" value="ECO:0000318"/>
    <property type="project" value="GO_Central"/>
</dbReference>
<name>B3SCB9_TRIAD</name>
<dbReference type="Gene3D" id="1.10.418.10">
    <property type="entry name" value="Calponin-like domain"/>
    <property type="match status" value="2"/>
</dbReference>
<dbReference type="GO" id="GO:0051015">
    <property type="term" value="F:actin filament binding"/>
    <property type="evidence" value="ECO:0000318"/>
    <property type="project" value="GO_Central"/>
</dbReference>
<dbReference type="GO" id="GO:0030036">
    <property type="term" value="P:actin cytoskeleton organization"/>
    <property type="evidence" value="ECO:0000318"/>
    <property type="project" value="GO_Central"/>
</dbReference>
<dbReference type="PROSITE" id="PS50002">
    <property type="entry name" value="SH3"/>
    <property type="match status" value="1"/>
</dbReference>
<feature type="non-terminal residue" evidence="14">
    <location>
        <position position="1"/>
    </location>
</feature>
<feature type="coiled-coil region" evidence="10">
    <location>
        <begin position="3320"/>
        <end position="3347"/>
    </location>
</feature>
<dbReference type="FunFam" id="1.10.418.10:FF:000001">
    <property type="entry name" value="Actinin alpha 1"/>
    <property type="match status" value="1"/>
</dbReference>
<organism evidence="14 15">
    <name type="scientific">Trichoplax adhaerens</name>
    <name type="common">Trichoplax reptans</name>
    <dbReference type="NCBI Taxonomy" id="10228"/>
    <lineage>
        <taxon>Eukaryota</taxon>
        <taxon>Metazoa</taxon>
        <taxon>Placozoa</taxon>
        <taxon>Uniplacotomia</taxon>
        <taxon>Trichoplacea</taxon>
        <taxon>Trichoplacidae</taxon>
        <taxon>Trichoplax</taxon>
    </lineage>
</organism>
<keyword evidence="2 9" id="KW-0728">SH3 domain</keyword>
<dbReference type="CDD" id="cd21193">
    <property type="entry name" value="CH_beta_spectrin_rpt1"/>
    <property type="match status" value="1"/>
</dbReference>
<feature type="compositionally biased region" description="Low complexity" evidence="11">
    <location>
        <begin position="778"/>
        <end position="787"/>
    </location>
</feature>
<keyword evidence="8" id="KW-0009">Actin-binding</keyword>
<dbReference type="InterPro" id="IPR018159">
    <property type="entry name" value="Spectrin/alpha-actinin"/>
</dbReference>
<dbReference type="GeneID" id="6759087"/>
<evidence type="ECO:0000259" key="13">
    <source>
        <dbReference type="PROSITE" id="PS50021"/>
    </source>
</evidence>
<feature type="coiled-coil region" evidence="10">
    <location>
        <begin position="496"/>
        <end position="556"/>
    </location>
</feature>
<gene>
    <name evidence="14" type="ORF">TRIADDRAFT_33212</name>
</gene>
<dbReference type="GO" id="GO:0005085">
    <property type="term" value="F:guanyl-nucleotide exchange factor activity"/>
    <property type="evidence" value="ECO:0007669"/>
    <property type="project" value="UniProtKB-KW"/>
</dbReference>
<dbReference type="FunFam" id="1.20.58.60:FF:000172">
    <property type="entry name" value="Spectrin beta chain"/>
    <property type="match status" value="1"/>
</dbReference>
<dbReference type="GO" id="GO:0005874">
    <property type="term" value="C:microtubule"/>
    <property type="evidence" value="ECO:0007669"/>
    <property type="project" value="UniProtKB-KW"/>
</dbReference>
<evidence type="ECO:0000256" key="3">
    <source>
        <dbReference type="ARBA" id="ARBA00022490"/>
    </source>
</evidence>
<evidence type="ECO:0000256" key="4">
    <source>
        <dbReference type="ARBA" id="ARBA00022553"/>
    </source>
</evidence>
<evidence type="ECO:0000256" key="10">
    <source>
        <dbReference type="SAM" id="Coils"/>
    </source>
</evidence>
<proteinExistence type="predicted"/>
<dbReference type="InParanoid" id="B3SCB9"/>
<feature type="coiled-coil region" evidence="10">
    <location>
        <begin position="2137"/>
        <end position="2174"/>
    </location>
</feature>
<keyword evidence="3" id="KW-0963">Cytoplasm</keyword>
<dbReference type="Proteomes" id="UP000009022">
    <property type="component" value="Unassembled WGS sequence"/>
</dbReference>
<dbReference type="CTD" id="6759087"/>
<evidence type="ECO:0000256" key="6">
    <source>
        <dbReference type="ARBA" id="ARBA00022701"/>
    </source>
</evidence>
<evidence type="ECO:0000256" key="5">
    <source>
        <dbReference type="ARBA" id="ARBA00022658"/>
    </source>
</evidence>
<keyword evidence="4" id="KW-0597">Phosphoprotein</keyword>
<evidence type="ECO:0000256" key="8">
    <source>
        <dbReference type="ARBA" id="ARBA00023203"/>
    </source>
</evidence>
<feature type="region of interest" description="Disordered" evidence="11">
    <location>
        <begin position="1079"/>
        <end position="1100"/>
    </location>
</feature>
<dbReference type="GO" id="GO:0030864">
    <property type="term" value="C:cortical actin cytoskeleton"/>
    <property type="evidence" value="ECO:0000318"/>
    <property type="project" value="GO_Central"/>
</dbReference>
<dbReference type="InterPro" id="IPR002017">
    <property type="entry name" value="Spectrin_repeat"/>
</dbReference>